<evidence type="ECO:0000256" key="1">
    <source>
        <dbReference type="SAM" id="MobiDB-lite"/>
    </source>
</evidence>
<dbReference type="Proteomes" id="UP000245634">
    <property type="component" value="Unassembled WGS sequence"/>
</dbReference>
<feature type="region of interest" description="Disordered" evidence="1">
    <location>
        <begin position="71"/>
        <end position="114"/>
    </location>
</feature>
<feature type="compositionally biased region" description="Low complexity" evidence="1">
    <location>
        <begin position="71"/>
        <end position="84"/>
    </location>
</feature>
<gene>
    <name evidence="2" type="ORF">C7459_12915</name>
</gene>
<keyword evidence="3" id="KW-1185">Reference proteome</keyword>
<comment type="caution">
    <text evidence="2">The sequence shown here is derived from an EMBL/GenBank/DDBJ whole genome shotgun (WGS) entry which is preliminary data.</text>
</comment>
<dbReference type="AlphaFoldDB" id="A0A316D2C4"/>
<dbReference type="EMBL" id="QGGL01000029">
    <property type="protein sequence ID" value="PWK05017.1"/>
    <property type="molecule type" value="Genomic_DNA"/>
</dbReference>
<dbReference type="RefSeq" id="WP_109691359.1">
    <property type="nucleotide sequence ID" value="NZ_QGGL01000029.1"/>
</dbReference>
<reference evidence="2 3" key="1">
    <citation type="submission" date="2018-05" db="EMBL/GenBank/DDBJ databases">
        <title>Genomic Encyclopedia of Type Strains, Phase IV (KMG-IV): sequencing the most valuable type-strain genomes for metagenomic binning, comparative biology and taxonomic classification.</title>
        <authorList>
            <person name="Goeker M."/>
        </authorList>
    </citation>
    <scope>NUCLEOTIDE SEQUENCE [LARGE SCALE GENOMIC DNA]</scope>
    <source>
        <strain evidence="2 3">DSM 18773</strain>
    </source>
</reference>
<organism evidence="2 3">
    <name type="scientific">Tumebacillus permanentifrigoris</name>
    <dbReference type="NCBI Taxonomy" id="378543"/>
    <lineage>
        <taxon>Bacteria</taxon>
        <taxon>Bacillati</taxon>
        <taxon>Bacillota</taxon>
        <taxon>Bacilli</taxon>
        <taxon>Bacillales</taxon>
        <taxon>Alicyclobacillaceae</taxon>
        <taxon>Tumebacillus</taxon>
    </lineage>
</organism>
<protein>
    <submittedName>
        <fullName evidence="2">Uncharacterized protein</fullName>
    </submittedName>
</protein>
<name>A0A316D2C4_9BACL</name>
<sequence>MKKRWWLAGTAILVLLGGGYALKQYATAKIGDQVVQMINEPDVQKAIDNAIAQGNLQELPLDLTTEIGTSTETPSEAATATPSAQVEGQPEGSSDMPNTVQGSAGAESNAPNASLKSREDAVAYAQSKFSATEIASYLSAYQNKAQLSSAEKASIKAEILSHFSAAELRALQEAAKN</sequence>
<proteinExistence type="predicted"/>
<evidence type="ECO:0000313" key="3">
    <source>
        <dbReference type="Proteomes" id="UP000245634"/>
    </source>
</evidence>
<evidence type="ECO:0000313" key="2">
    <source>
        <dbReference type="EMBL" id="PWK05017.1"/>
    </source>
</evidence>
<feature type="compositionally biased region" description="Polar residues" evidence="1">
    <location>
        <begin position="91"/>
        <end position="102"/>
    </location>
</feature>
<accession>A0A316D2C4</accession>